<dbReference type="InterPro" id="IPR000620">
    <property type="entry name" value="EamA_dom"/>
</dbReference>
<feature type="transmembrane region" description="Helical" evidence="6">
    <location>
        <begin position="223"/>
        <end position="241"/>
    </location>
</feature>
<accession>E8LI52</accession>
<dbReference type="STRING" id="762983.HMPREF9444_00367"/>
<dbReference type="AlphaFoldDB" id="E8LI52"/>
<keyword evidence="9" id="KW-1185">Reference proteome</keyword>
<comment type="caution">
    <text evidence="8">The sequence shown here is derived from an EMBL/GenBank/DDBJ whole genome shotgun (WGS) entry which is preliminary data.</text>
</comment>
<feature type="transmembrane region" description="Helical" evidence="6">
    <location>
        <begin position="127"/>
        <end position="144"/>
    </location>
</feature>
<evidence type="ECO:0000256" key="1">
    <source>
        <dbReference type="ARBA" id="ARBA00004651"/>
    </source>
</evidence>
<dbReference type="SUPFAM" id="SSF103481">
    <property type="entry name" value="Multidrug resistance efflux transporter EmrE"/>
    <property type="match status" value="2"/>
</dbReference>
<dbReference type="RefSeq" id="WP_009142590.1">
    <property type="nucleotide sequence ID" value="NZ_GL830953.1"/>
</dbReference>
<dbReference type="Proteomes" id="UP000018458">
    <property type="component" value="Unassembled WGS sequence"/>
</dbReference>
<reference evidence="8 9" key="1">
    <citation type="submission" date="2011-01" db="EMBL/GenBank/DDBJ databases">
        <authorList>
            <person name="Weinstock G."/>
            <person name="Sodergren E."/>
            <person name="Clifton S."/>
            <person name="Fulton L."/>
            <person name="Fulton B."/>
            <person name="Courtney L."/>
            <person name="Fronick C."/>
            <person name="Harrison M."/>
            <person name="Strong C."/>
            <person name="Farmer C."/>
            <person name="Delahaunty K."/>
            <person name="Markovic C."/>
            <person name="Hall O."/>
            <person name="Minx P."/>
            <person name="Tomlinson C."/>
            <person name="Mitreva M."/>
            <person name="Hou S."/>
            <person name="Chen J."/>
            <person name="Wollam A."/>
            <person name="Pepin K.H."/>
            <person name="Johnson M."/>
            <person name="Bhonagiri V."/>
            <person name="Zhang X."/>
            <person name="Suruliraj S."/>
            <person name="Warren W."/>
            <person name="Chinwalla A."/>
            <person name="Mardis E.R."/>
            <person name="Wilson R.K."/>
        </authorList>
    </citation>
    <scope>NUCLEOTIDE SEQUENCE [LARGE SCALE GENOMIC DNA]</scope>
    <source>
        <strain evidence="9">DSM 22608 / JCM 16073 / KCTC 15190 / YIT 12066</strain>
    </source>
</reference>
<feature type="domain" description="EamA" evidence="7">
    <location>
        <begin position="7"/>
        <end position="141"/>
    </location>
</feature>
<feature type="transmembrane region" description="Helical" evidence="6">
    <location>
        <begin position="99"/>
        <end position="118"/>
    </location>
</feature>
<feature type="transmembrane region" description="Helical" evidence="6">
    <location>
        <begin position="43"/>
        <end position="60"/>
    </location>
</feature>
<dbReference type="EMBL" id="AEVO01000015">
    <property type="protein sequence ID" value="EFY07784.1"/>
    <property type="molecule type" value="Genomic_DNA"/>
</dbReference>
<dbReference type="InterPro" id="IPR037185">
    <property type="entry name" value="EmrE-like"/>
</dbReference>
<feature type="transmembrane region" description="Helical" evidence="6">
    <location>
        <begin position="253"/>
        <end position="270"/>
    </location>
</feature>
<feature type="transmembrane region" description="Helical" evidence="6">
    <location>
        <begin position="276"/>
        <end position="294"/>
    </location>
</feature>
<organism evidence="8 9">
    <name type="scientific">Succinatimonas hippei (strain DSM 22608 / JCM 16073 / KCTC 15190 / YIT 12066)</name>
    <dbReference type="NCBI Taxonomy" id="762983"/>
    <lineage>
        <taxon>Bacteria</taxon>
        <taxon>Pseudomonadati</taxon>
        <taxon>Pseudomonadota</taxon>
        <taxon>Gammaproteobacteria</taxon>
        <taxon>Aeromonadales</taxon>
        <taxon>Succinivibrionaceae</taxon>
        <taxon>Succinatimonas</taxon>
    </lineage>
</organism>
<evidence type="ECO:0000256" key="6">
    <source>
        <dbReference type="SAM" id="Phobius"/>
    </source>
</evidence>
<keyword evidence="2" id="KW-1003">Cell membrane</keyword>
<evidence type="ECO:0000256" key="3">
    <source>
        <dbReference type="ARBA" id="ARBA00022692"/>
    </source>
</evidence>
<keyword evidence="3 6" id="KW-0812">Transmembrane</keyword>
<dbReference type="HOGENOM" id="CLU_033863_4_5_6"/>
<dbReference type="PANTHER" id="PTHR32322:SF18">
    <property type="entry name" value="S-ADENOSYLMETHIONINE_S-ADENOSYLHOMOCYSTEINE TRANSPORTER"/>
    <property type="match status" value="1"/>
</dbReference>
<evidence type="ECO:0000256" key="4">
    <source>
        <dbReference type="ARBA" id="ARBA00022989"/>
    </source>
</evidence>
<evidence type="ECO:0000313" key="8">
    <source>
        <dbReference type="EMBL" id="EFY07784.1"/>
    </source>
</evidence>
<name>E8LI52_SUCHY</name>
<dbReference type="OrthoDB" id="5430053at2"/>
<keyword evidence="5 6" id="KW-0472">Membrane</keyword>
<proteinExistence type="predicted"/>
<gene>
    <name evidence="8" type="ORF">HMPREF9444_00367</name>
</gene>
<dbReference type="PANTHER" id="PTHR32322">
    <property type="entry name" value="INNER MEMBRANE TRANSPORTER"/>
    <property type="match status" value="1"/>
</dbReference>
<feature type="domain" description="EamA" evidence="7">
    <location>
        <begin position="157"/>
        <end position="293"/>
    </location>
</feature>
<feature type="transmembrane region" description="Helical" evidence="6">
    <location>
        <begin position="183"/>
        <end position="203"/>
    </location>
</feature>
<dbReference type="GO" id="GO:0005886">
    <property type="term" value="C:plasma membrane"/>
    <property type="evidence" value="ECO:0007669"/>
    <property type="project" value="UniProtKB-SubCell"/>
</dbReference>
<comment type="subcellular location">
    <subcellularLocation>
        <location evidence="1">Cell membrane</location>
        <topology evidence="1">Multi-pass membrane protein</topology>
    </subcellularLocation>
</comment>
<dbReference type="Pfam" id="PF00892">
    <property type="entry name" value="EamA"/>
    <property type="match status" value="2"/>
</dbReference>
<evidence type="ECO:0000313" key="9">
    <source>
        <dbReference type="Proteomes" id="UP000018458"/>
    </source>
</evidence>
<feature type="transmembrane region" description="Helical" evidence="6">
    <location>
        <begin position="72"/>
        <end position="93"/>
    </location>
</feature>
<dbReference type="eggNOG" id="COG0697">
    <property type="taxonomic scope" value="Bacteria"/>
</dbReference>
<sequence>MPSSAIKGHLSLLGANALWGLMSPVAKIVMVGGTITPLVMTDIRIFGAMILFWLLSFFTKHEHVSHKDLAKLFWASLFAIIFNQGSFIFGVGLTTPGNASIITTSMPLWAMVLAALFLGDPITGKKVLGIASGACGALLLILSSETGSSQEAQGNILGDILVLLAEFSFAIYIVFFKGLVSKYSLVTVMKWLFTFSFICAVPFSYTSLTSTNWHALSFNEIEALLFVVIGSTFLSYLLLVIGQKAVGPTTAGMYNYVQPIIACAVAISWGLDSFSFIKGIAVIMIFCGVYMVSISRTKEQIEAYNAKKAKAK</sequence>
<evidence type="ECO:0000259" key="7">
    <source>
        <dbReference type="Pfam" id="PF00892"/>
    </source>
</evidence>
<evidence type="ECO:0000256" key="5">
    <source>
        <dbReference type="ARBA" id="ARBA00023136"/>
    </source>
</evidence>
<feature type="transmembrane region" description="Helical" evidence="6">
    <location>
        <begin position="156"/>
        <end position="176"/>
    </location>
</feature>
<keyword evidence="4 6" id="KW-1133">Transmembrane helix</keyword>
<evidence type="ECO:0000256" key="2">
    <source>
        <dbReference type="ARBA" id="ARBA00022475"/>
    </source>
</evidence>
<protein>
    <submittedName>
        <fullName evidence="8">Putative membrane protein</fullName>
    </submittedName>
</protein>
<feature type="transmembrane region" description="Helical" evidence="6">
    <location>
        <begin position="12"/>
        <end position="31"/>
    </location>
</feature>
<dbReference type="InterPro" id="IPR050638">
    <property type="entry name" value="AA-Vitamin_Transporters"/>
</dbReference>